<evidence type="ECO:0000256" key="1">
    <source>
        <dbReference type="ARBA" id="ARBA00004141"/>
    </source>
</evidence>
<dbReference type="Pfam" id="PF09685">
    <property type="entry name" value="MamF_MmsF"/>
    <property type="match status" value="1"/>
</dbReference>
<evidence type="ECO:0008006" key="8">
    <source>
        <dbReference type="Google" id="ProtNLM"/>
    </source>
</evidence>
<feature type="transmembrane region" description="Helical" evidence="5">
    <location>
        <begin position="12"/>
        <end position="37"/>
    </location>
</feature>
<keyword evidence="4 5" id="KW-0472">Membrane</keyword>
<dbReference type="STRING" id="1173027.Mic7113_0251"/>
<dbReference type="HOGENOM" id="CLU_104196_4_0_3"/>
<sequence>MENLEEQRKILSAICHGAIFFSSTLVSIGIPIIILLTNEDPIVKENAKESLNFHINLYIYFLISALLVVVVIGFPLLLLLAIISFVMPIIAIVKVLKYPNKSYRYPFIFRLV</sequence>
<dbReference type="PATRIC" id="fig|1173027.3.peg.276"/>
<proteinExistence type="predicted"/>
<keyword evidence="7" id="KW-1185">Reference proteome</keyword>
<keyword evidence="2 5" id="KW-0812">Transmembrane</keyword>
<evidence type="ECO:0000313" key="6">
    <source>
        <dbReference type="EMBL" id="AFZ16181.1"/>
    </source>
</evidence>
<keyword evidence="3 5" id="KW-1133">Transmembrane helix</keyword>
<comment type="subcellular location">
    <subcellularLocation>
        <location evidence="1">Membrane</location>
        <topology evidence="1">Multi-pass membrane protein</topology>
    </subcellularLocation>
</comment>
<dbReference type="Proteomes" id="UP000010471">
    <property type="component" value="Chromosome"/>
</dbReference>
<feature type="transmembrane region" description="Helical" evidence="5">
    <location>
        <begin position="57"/>
        <end position="90"/>
    </location>
</feature>
<evidence type="ECO:0000256" key="2">
    <source>
        <dbReference type="ARBA" id="ARBA00022692"/>
    </source>
</evidence>
<dbReference type="KEGG" id="mic:Mic7113_0251"/>
<evidence type="ECO:0000256" key="4">
    <source>
        <dbReference type="ARBA" id="ARBA00023136"/>
    </source>
</evidence>
<dbReference type="InterPro" id="IPR019109">
    <property type="entry name" value="MamF_MmsF"/>
</dbReference>
<reference evidence="6 7" key="1">
    <citation type="submission" date="2012-06" db="EMBL/GenBank/DDBJ databases">
        <title>Finished chromosome of genome of Microcoleus sp. PCC 7113.</title>
        <authorList>
            <consortium name="US DOE Joint Genome Institute"/>
            <person name="Gugger M."/>
            <person name="Coursin T."/>
            <person name="Rippka R."/>
            <person name="Tandeau De Marsac N."/>
            <person name="Huntemann M."/>
            <person name="Wei C.-L."/>
            <person name="Han J."/>
            <person name="Detter J.C."/>
            <person name="Han C."/>
            <person name="Tapia R."/>
            <person name="Chen A."/>
            <person name="Kyrpides N."/>
            <person name="Mavromatis K."/>
            <person name="Markowitz V."/>
            <person name="Szeto E."/>
            <person name="Ivanova N."/>
            <person name="Pagani I."/>
            <person name="Pati A."/>
            <person name="Goodwin L."/>
            <person name="Nordberg H.P."/>
            <person name="Cantor M.N."/>
            <person name="Hua S.X."/>
            <person name="Woyke T."/>
            <person name="Kerfeld C.A."/>
        </authorList>
    </citation>
    <scope>NUCLEOTIDE SEQUENCE [LARGE SCALE GENOMIC DNA]</scope>
    <source>
        <strain evidence="6 7">PCC 7113</strain>
    </source>
</reference>
<dbReference type="EMBL" id="CP003630">
    <property type="protein sequence ID" value="AFZ16181.1"/>
    <property type="molecule type" value="Genomic_DNA"/>
</dbReference>
<gene>
    <name evidence="6" type="ORF">Mic7113_0251</name>
</gene>
<evidence type="ECO:0000256" key="3">
    <source>
        <dbReference type="ARBA" id="ARBA00022989"/>
    </source>
</evidence>
<dbReference type="RefSeq" id="WP_015180345.1">
    <property type="nucleotide sequence ID" value="NC_019738.1"/>
</dbReference>
<evidence type="ECO:0000256" key="5">
    <source>
        <dbReference type="SAM" id="Phobius"/>
    </source>
</evidence>
<name>K9W8Q1_9CYAN</name>
<organism evidence="6 7">
    <name type="scientific">Allocoleopsis franciscana PCC 7113</name>
    <dbReference type="NCBI Taxonomy" id="1173027"/>
    <lineage>
        <taxon>Bacteria</taxon>
        <taxon>Bacillati</taxon>
        <taxon>Cyanobacteriota</taxon>
        <taxon>Cyanophyceae</taxon>
        <taxon>Coleofasciculales</taxon>
        <taxon>Coleofasciculaceae</taxon>
        <taxon>Allocoleopsis</taxon>
        <taxon>Allocoleopsis franciscana</taxon>
    </lineage>
</organism>
<evidence type="ECO:0000313" key="7">
    <source>
        <dbReference type="Proteomes" id="UP000010471"/>
    </source>
</evidence>
<dbReference type="OrthoDB" id="425405at2"/>
<protein>
    <recommendedName>
        <fullName evidence="8">DUF4870 domain-containing protein</fullName>
    </recommendedName>
</protein>
<dbReference type="AlphaFoldDB" id="K9W8Q1"/>
<dbReference type="eggNOG" id="COG3296">
    <property type="taxonomic scope" value="Bacteria"/>
</dbReference>
<accession>K9W8Q1</accession>